<reference evidence="1 2" key="1">
    <citation type="journal article" date="2024" name="Front. Microbiol.">
        <title>Novel thermophilic genera Geochorda gen. nov. and Carboxydochorda gen. nov. from the deep terrestrial subsurface reveal the ecophysiological diversity in the class Limnochordia.</title>
        <authorList>
            <person name="Karnachuk O.V."/>
            <person name="Lukina A.P."/>
            <person name="Avakyan M.R."/>
            <person name="Kadnikov V.V."/>
            <person name="Begmatov S."/>
            <person name="Beletsky A.V."/>
            <person name="Vlasova K.G."/>
            <person name="Novikov A.A."/>
            <person name="Shcherbakova V.A."/>
            <person name="Mardanov A.V."/>
            <person name="Ravin N.V."/>
        </authorList>
    </citation>
    <scope>NUCLEOTIDE SEQUENCE [LARGE SCALE GENOMIC DNA]</scope>
    <source>
        <strain evidence="1 2">L945</strain>
    </source>
</reference>
<keyword evidence="2" id="KW-1185">Reference proteome</keyword>
<proteinExistence type="predicted"/>
<protein>
    <submittedName>
        <fullName evidence="1">Uncharacterized protein</fullName>
    </submittedName>
</protein>
<dbReference type="RefSeq" id="WP_324715903.1">
    <property type="nucleotide sequence ID" value="NZ_CP141615.1"/>
</dbReference>
<dbReference type="Proteomes" id="UP001332192">
    <property type="component" value="Chromosome"/>
</dbReference>
<evidence type="ECO:0000313" key="2">
    <source>
        <dbReference type="Proteomes" id="UP001332192"/>
    </source>
</evidence>
<name>A0ABZ1BUZ7_9FIRM</name>
<sequence>MSSHATSGSYPPELIVLALAAEVGQEAGRLLRASGYPLPPSTGHPASRLGELSRLLQDELATGEAWRASRAPLPAPDLPSSSQAPGDLQAIAEQLTEYWRSQPPVRVLARYGESLDVTGPEGRWQLLALAVLLAAPVPWARVEETFCALRRKGLLEVGDVARATVSWQQEVDHVLARSYRGPVRRDHQRQRLTVAASTVCLEWGGDPGVVWEKAGQRPEATVRLLRQSLDGIDRMASWIVREMGRLGVWADAHRHVAAFYPDPYLRRAVHNLGLGDGRARPPVLKALVIRHFGGDSTILSSQGRALCGAGSIGTCLSRCPVARYCRAWTGWRDTGQEAEGRATGS</sequence>
<gene>
    <name evidence="1" type="ORF">U7230_11085</name>
</gene>
<accession>A0ABZ1BUZ7</accession>
<organism evidence="1 2">
    <name type="scientific">Carboxydichorda subterranea</name>
    <dbReference type="NCBI Taxonomy" id="3109565"/>
    <lineage>
        <taxon>Bacteria</taxon>
        <taxon>Bacillati</taxon>
        <taxon>Bacillota</taxon>
        <taxon>Limnochordia</taxon>
        <taxon>Limnochordales</taxon>
        <taxon>Geochordaceae</taxon>
        <taxon>Carboxydichorda</taxon>
    </lineage>
</organism>
<evidence type="ECO:0000313" key="1">
    <source>
        <dbReference type="EMBL" id="WRP16631.1"/>
    </source>
</evidence>
<dbReference type="EMBL" id="CP141615">
    <property type="protein sequence ID" value="WRP16631.1"/>
    <property type="molecule type" value="Genomic_DNA"/>
</dbReference>